<protein>
    <recommendedName>
        <fullName evidence="5">Small ribosomal subunit protein RACK1</fullName>
    </recommendedName>
</protein>
<dbReference type="PRINTS" id="PR00320">
    <property type="entry name" value="GPROTEINBRPT"/>
</dbReference>
<evidence type="ECO:0000256" key="4">
    <source>
        <dbReference type="ARBA" id="ARBA00022980"/>
    </source>
</evidence>
<evidence type="ECO:0000256" key="2">
    <source>
        <dbReference type="ARBA" id="ARBA00022574"/>
    </source>
</evidence>
<keyword evidence="2 6" id="KW-0853">WD repeat</keyword>
<dbReference type="PROSITE" id="PS00678">
    <property type="entry name" value="WD_REPEATS_1"/>
    <property type="match status" value="1"/>
</dbReference>
<evidence type="ECO:0000313" key="7">
    <source>
        <dbReference type="EMBL" id="OCT95643.1"/>
    </source>
</evidence>
<dbReference type="PANTHER" id="PTHR19868">
    <property type="entry name" value="RECEPTOR FOR ACTIVATED PROTEIN KINASE C RACK1"/>
    <property type="match status" value="1"/>
</dbReference>
<dbReference type="Gene3D" id="2.130.10.10">
    <property type="entry name" value="YVTN repeat-like/Quinoprotein amine dehydrogenase"/>
    <property type="match status" value="1"/>
</dbReference>
<comment type="similarity">
    <text evidence="1">Belongs to the WD repeat G protein beta family. Ribosomal protein RACK1 subfamily.</text>
</comment>
<dbReference type="InterPro" id="IPR015943">
    <property type="entry name" value="WD40/YVTN_repeat-like_dom_sf"/>
</dbReference>
<evidence type="ECO:0000256" key="6">
    <source>
        <dbReference type="PROSITE-ProRule" id="PRU00221"/>
    </source>
</evidence>
<dbReference type="InterPro" id="IPR001680">
    <property type="entry name" value="WD40_rpt"/>
</dbReference>
<dbReference type="SUPFAM" id="SSF50978">
    <property type="entry name" value="WD40 repeat-like"/>
    <property type="match status" value="1"/>
</dbReference>
<evidence type="ECO:0000256" key="1">
    <source>
        <dbReference type="ARBA" id="ARBA00007253"/>
    </source>
</evidence>
<evidence type="ECO:0000313" key="8">
    <source>
        <dbReference type="Proteomes" id="UP000694892"/>
    </source>
</evidence>
<dbReference type="Proteomes" id="UP000694892">
    <property type="component" value="Chromosome 2L"/>
</dbReference>
<dbReference type="InterPro" id="IPR036322">
    <property type="entry name" value="WD40_repeat_dom_sf"/>
</dbReference>
<sequence length="174" mass="20080">MILSSARDKTIIMWNLTHDKTNYGVPQCELCGSLSLCQQCGHLFRWTVCSFRLLGWNTEAEGSYNWRHHMLVCRSHQRCHRQIVSGSQDKTIKLWNTLGVCKYTVQEESHSECVFCVRFSPNSSNPIIVSCGWEKMVKVWNLANCKLKTNHIGHSGCLNTVNLIRVWQVTIRTH</sequence>
<dbReference type="SMART" id="SM00320">
    <property type="entry name" value="WD40"/>
    <property type="match status" value="2"/>
</dbReference>
<proteinExistence type="inferred from homology"/>
<dbReference type="InterPro" id="IPR045223">
    <property type="entry name" value="RACK1-like"/>
</dbReference>
<dbReference type="Pfam" id="PF00400">
    <property type="entry name" value="WD40"/>
    <property type="match status" value="2"/>
</dbReference>
<evidence type="ECO:0000256" key="5">
    <source>
        <dbReference type="ARBA" id="ARBA00035297"/>
    </source>
</evidence>
<feature type="repeat" description="WD" evidence="6">
    <location>
        <begin position="1"/>
        <end position="24"/>
    </location>
</feature>
<dbReference type="PROSITE" id="PS50082">
    <property type="entry name" value="WD_REPEATS_2"/>
    <property type="match status" value="3"/>
</dbReference>
<dbReference type="GO" id="GO:0045182">
    <property type="term" value="F:translation regulator activity"/>
    <property type="evidence" value="ECO:0007669"/>
    <property type="project" value="InterPro"/>
</dbReference>
<feature type="repeat" description="WD" evidence="6">
    <location>
        <begin position="83"/>
        <end position="96"/>
    </location>
</feature>
<organism evidence="7 8">
    <name type="scientific">Xenopus laevis</name>
    <name type="common">African clawed frog</name>
    <dbReference type="NCBI Taxonomy" id="8355"/>
    <lineage>
        <taxon>Eukaryota</taxon>
        <taxon>Metazoa</taxon>
        <taxon>Chordata</taxon>
        <taxon>Craniata</taxon>
        <taxon>Vertebrata</taxon>
        <taxon>Euteleostomi</taxon>
        <taxon>Amphibia</taxon>
        <taxon>Batrachia</taxon>
        <taxon>Anura</taxon>
        <taxon>Pipoidea</taxon>
        <taxon>Pipidae</taxon>
        <taxon>Xenopodinae</taxon>
        <taxon>Xenopus</taxon>
        <taxon>Xenopus</taxon>
    </lineage>
</organism>
<dbReference type="GO" id="GO:0005840">
    <property type="term" value="C:ribosome"/>
    <property type="evidence" value="ECO:0007669"/>
    <property type="project" value="UniProtKB-KW"/>
</dbReference>
<dbReference type="EMBL" id="CM004468">
    <property type="protein sequence ID" value="OCT95643.1"/>
    <property type="molecule type" value="Genomic_DNA"/>
</dbReference>
<dbReference type="FunFam" id="2.130.10.10:FF:000615">
    <property type="entry name" value="Receptor for activated C kinase 1"/>
    <property type="match status" value="1"/>
</dbReference>
<dbReference type="AlphaFoldDB" id="A0A974HZ93"/>
<dbReference type="GO" id="GO:0043022">
    <property type="term" value="F:ribosome binding"/>
    <property type="evidence" value="ECO:0007669"/>
    <property type="project" value="InterPro"/>
</dbReference>
<feature type="repeat" description="WD" evidence="6">
    <location>
        <begin position="107"/>
        <end position="150"/>
    </location>
</feature>
<keyword evidence="4" id="KW-0687">Ribonucleoprotein</keyword>
<keyword evidence="3" id="KW-0677">Repeat</keyword>
<reference evidence="8" key="1">
    <citation type="journal article" date="2016" name="Nature">
        <title>Genome evolution in the allotetraploid frog Xenopus laevis.</title>
        <authorList>
            <person name="Session A.M."/>
            <person name="Uno Y."/>
            <person name="Kwon T."/>
            <person name="Chapman J.A."/>
            <person name="Toyoda A."/>
            <person name="Takahashi S."/>
            <person name="Fukui A."/>
            <person name="Hikosaka A."/>
            <person name="Suzuki A."/>
            <person name="Kondo M."/>
            <person name="van Heeringen S.J."/>
            <person name="Quigley I."/>
            <person name="Heinz S."/>
            <person name="Ogino H."/>
            <person name="Ochi H."/>
            <person name="Hellsten U."/>
            <person name="Lyons J.B."/>
            <person name="Simakov O."/>
            <person name="Putnam N."/>
            <person name="Stites J."/>
            <person name="Kuroki Y."/>
            <person name="Tanaka T."/>
            <person name="Michiue T."/>
            <person name="Watanabe M."/>
            <person name="Bogdanovic O."/>
            <person name="Lister R."/>
            <person name="Georgiou G."/>
            <person name="Paranjpe S.S."/>
            <person name="van Kruijsbergen I."/>
            <person name="Shu S."/>
            <person name="Carlson J."/>
            <person name="Kinoshita T."/>
            <person name="Ohta Y."/>
            <person name="Mawaribuchi S."/>
            <person name="Jenkins J."/>
            <person name="Grimwood J."/>
            <person name="Schmutz J."/>
            <person name="Mitros T."/>
            <person name="Mozaffari S.V."/>
            <person name="Suzuki Y."/>
            <person name="Haramoto Y."/>
            <person name="Yamamoto T.S."/>
            <person name="Takagi C."/>
            <person name="Heald R."/>
            <person name="Miller K."/>
            <person name="Haudenschild C."/>
            <person name="Kitzman J."/>
            <person name="Nakayama T."/>
            <person name="Izutsu Y."/>
            <person name="Robert J."/>
            <person name="Fortriede J."/>
            <person name="Burns K."/>
            <person name="Lotay V."/>
            <person name="Karimi K."/>
            <person name="Yasuoka Y."/>
            <person name="Dichmann D.S."/>
            <person name="Flajnik M.F."/>
            <person name="Houston D.W."/>
            <person name="Shendure J."/>
            <person name="DuPasquier L."/>
            <person name="Vize P.D."/>
            <person name="Zorn A.M."/>
            <person name="Ito M."/>
            <person name="Marcotte E.M."/>
            <person name="Wallingford J.B."/>
            <person name="Ito Y."/>
            <person name="Asashima M."/>
            <person name="Ueno N."/>
            <person name="Matsuda Y."/>
            <person name="Veenstra G.J."/>
            <person name="Fujiyama A."/>
            <person name="Harland R.M."/>
            <person name="Taira M."/>
            <person name="Rokhsar D.S."/>
        </authorList>
    </citation>
    <scope>NUCLEOTIDE SEQUENCE [LARGE SCALE GENOMIC DNA]</scope>
    <source>
        <strain evidence="8">J</strain>
    </source>
</reference>
<evidence type="ECO:0000256" key="3">
    <source>
        <dbReference type="ARBA" id="ARBA00022737"/>
    </source>
</evidence>
<accession>A0A974HZ93</accession>
<name>A0A974HZ93_XENLA</name>
<dbReference type="InterPro" id="IPR020472">
    <property type="entry name" value="WD40_PAC1"/>
</dbReference>
<keyword evidence="4" id="KW-0689">Ribosomal protein</keyword>
<dbReference type="InterPro" id="IPR019775">
    <property type="entry name" value="WD40_repeat_CS"/>
</dbReference>
<gene>
    <name evidence="7" type="ORF">XELAEV_18013331mg</name>
</gene>